<keyword evidence="2" id="KW-1133">Transmembrane helix</keyword>
<accession>A0AAV1QE13</accession>
<feature type="domain" description="Ig-like" evidence="4">
    <location>
        <begin position="89"/>
        <end position="166"/>
    </location>
</feature>
<dbReference type="SUPFAM" id="SSF48726">
    <property type="entry name" value="Immunoglobulin"/>
    <property type="match status" value="1"/>
</dbReference>
<evidence type="ECO:0000256" key="1">
    <source>
        <dbReference type="SAM" id="MobiDB-lite"/>
    </source>
</evidence>
<reference evidence="5 6" key="1">
    <citation type="submission" date="2024-01" db="EMBL/GenBank/DDBJ databases">
        <authorList>
            <person name="Alioto T."/>
            <person name="Alioto T."/>
            <person name="Gomez Garrido J."/>
        </authorList>
    </citation>
    <scope>NUCLEOTIDE SEQUENCE [LARGE SCALE GENOMIC DNA]</scope>
</reference>
<evidence type="ECO:0000259" key="4">
    <source>
        <dbReference type="PROSITE" id="PS50835"/>
    </source>
</evidence>
<dbReference type="SMART" id="SM00408">
    <property type="entry name" value="IGc2"/>
    <property type="match status" value="1"/>
</dbReference>
<dbReference type="CDD" id="cd00096">
    <property type="entry name" value="Ig"/>
    <property type="match status" value="1"/>
</dbReference>
<dbReference type="EMBL" id="CAWUFR010000894">
    <property type="protein sequence ID" value="CAK6981793.1"/>
    <property type="molecule type" value="Genomic_DNA"/>
</dbReference>
<dbReference type="PANTHER" id="PTHR46013">
    <property type="entry name" value="VASCULAR CELL ADHESION MOLECULE 1"/>
    <property type="match status" value="1"/>
</dbReference>
<proteinExistence type="predicted"/>
<dbReference type="Gene3D" id="2.60.40.10">
    <property type="entry name" value="Immunoglobulins"/>
    <property type="match status" value="2"/>
</dbReference>
<keyword evidence="6" id="KW-1185">Reference proteome</keyword>
<evidence type="ECO:0000256" key="3">
    <source>
        <dbReference type="SAM" id="SignalP"/>
    </source>
</evidence>
<gene>
    <name evidence="5" type="ORF">FSCOSCO3_A032011</name>
</gene>
<evidence type="ECO:0000313" key="5">
    <source>
        <dbReference type="EMBL" id="CAK6981793.1"/>
    </source>
</evidence>
<sequence>MSGCDRQIFYSFMLLLTGVAGAAVKYPGSVCAVRGSTVILPCTFTPVKSFTQDGREVPLKIIRVRWMEADDRAGHYTEQSGVNITVTEPVQMRIQSSRAAGELSQNQHVTLSCSTSVCSFHQLEVSWFKDGNALPQSGPALQLGPLTAKDSGNYTCALKANQRTTSLPFTVHVEEEEEEEEGSNMPLIVGVVFGFLLLLFTLILFLIRRSAAGKQQTAVGGETGLKQPDVIYSSTRPSAEQQQEVEPEAEEVSYASVQFRHPNPARALPEQEVDDIIYSSLASRR</sequence>
<feature type="transmembrane region" description="Helical" evidence="2">
    <location>
        <begin position="187"/>
        <end position="207"/>
    </location>
</feature>
<evidence type="ECO:0000313" key="6">
    <source>
        <dbReference type="Proteomes" id="UP001314229"/>
    </source>
</evidence>
<dbReference type="AlphaFoldDB" id="A0AAV1QE13"/>
<keyword evidence="2" id="KW-0472">Membrane</keyword>
<dbReference type="SMART" id="SM00409">
    <property type="entry name" value="IG"/>
    <property type="match status" value="2"/>
</dbReference>
<name>A0AAV1QE13_SCOSC</name>
<dbReference type="InterPro" id="IPR013783">
    <property type="entry name" value="Ig-like_fold"/>
</dbReference>
<keyword evidence="5" id="KW-0675">Receptor</keyword>
<protein>
    <submittedName>
        <fullName evidence="5">Advanced glycosylation end product-specific receptor-like</fullName>
    </submittedName>
</protein>
<keyword evidence="3" id="KW-0732">Signal</keyword>
<feature type="signal peptide" evidence="3">
    <location>
        <begin position="1"/>
        <end position="22"/>
    </location>
</feature>
<dbReference type="InterPro" id="IPR007110">
    <property type="entry name" value="Ig-like_dom"/>
</dbReference>
<dbReference type="InterPro" id="IPR003599">
    <property type="entry name" value="Ig_sub"/>
</dbReference>
<dbReference type="PANTHER" id="PTHR46013:SF4">
    <property type="entry name" value="B-CELL RECEPTOR CD22-RELATED"/>
    <property type="match status" value="1"/>
</dbReference>
<dbReference type="InterPro" id="IPR003598">
    <property type="entry name" value="Ig_sub2"/>
</dbReference>
<feature type="region of interest" description="Disordered" evidence="1">
    <location>
        <begin position="234"/>
        <end position="255"/>
    </location>
</feature>
<keyword evidence="2" id="KW-0812">Transmembrane</keyword>
<dbReference type="InterPro" id="IPR036179">
    <property type="entry name" value="Ig-like_dom_sf"/>
</dbReference>
<dbReference type="Pfam" id="PF13895">
    <property type="entry name" value="Ig_2"/>
    <property type="match status" value="1"/>
</dbReference>
<organism evidence="5 6">
    <name type="scientific">Scomber scombrus</name>
    <name type="common">Atlantic mackerel</name>
    <name type="synonym">Scomber vernalis</name>
    <dbReference type="NCBI Taxonomy" id="13677"/>
    <lineage>
        <taxon>Eukaryota</taxon>
        <taxon>Metazoa</taxon>
        <taxon>Chordata</taxon>
        <taxon>Craniata</taxon>
        <taxon>Vertebrata</taxon>
        <taxon>Euteleostomi</taxon>
        <taxon>Actinopterygii</taxon>
        <taxon>Neopterygii</taxon>
        <taxon>Teleostei</taxon>
        <taxon>Neoteleostei</taxon>
        <taxon>Acanthomorphata</taxon>
        <taxon>Pelagiaria</taxon>
        <taxon>Scombriformes</taxon>
        <taxon>Scombridae</taxon>
        <taxon>Scomber</taxon>
    </lineage>
</organism>
<evidence type="ECO:0000256" key="2">
    <source>
        <dbReference type="SAM" id="Phobius"/>
    </source>
</evidence>
<comment type="caution">
    <text evidence="5">The sequence shown here is derived from an EMBL/GenBank/DDBJ whole genome shotgun (WGS) entry which is preliminary data.</text>
</comment>
<dbReference type="PROSITE" id="PS50835">
    <property type="entry name" value="IG_LIKE"/>
    <property type="match status" value="1"/>
</dbReference>
<dbReference type="Proteomes" id="UP001314229">
    <property type="component" value="Unassembled WGS sequence"/>
</dbReference>
<feature type="chain" id="PRO_5043841709" evidence="3">
    <location>
        <begin position="23"/>
        <end position="285"/>
    </location>
</feature>